<comment type="caution">
    <text evidence="2">The sequence shown here is derived from an EMBL/GenBank/DDBJ whole genome shotgun (WGS) entry which is preliminary data.</text>
</comment>
<sequence length="207" mass="22445">MLKRCPVALGSEASDSRVPRTGQLGSYEYRPSRQANAVHDVRPHRHIPSILRVPAEPTAPACASSNSINSINIDERLPNGPLQRLVIPFRSGRHRRQHLLWLDECAACDADFCQNGSGQLRVESLSRLLNSSSLPFAHVTFQTQPRQRRRQRPILPIHGRLGVERTVSAAHSVASLLAGSAPAAQATTSTTTATTTTTIGLVPTALV</sequence>
<proteinExistence type="predicted"/>
<keyword evidence="3" id="KW-1185">Reference proteome</keyword>
<feature type="region of interest" description="Disordered" evidence="1">
    <location>
        <begin position="1"/>
        <end position="26"/>
    </location>
</feature>
<evidence type="ECO:0000256" key="1">
    <source>
        <dbReference type="SAM" id="MobiDB-lite"/>
    </source>
</evidence>
<dbReference type="AlphaFoldDB" id="A0A3S5BDT3"/>
<organism evidence="2 3">
    <name type="scientific">Protopolystoma xenopodis</name>
    <dbReference type="NCBI Taxonomy" id="117903"/>
    <lineage>
        <taxon>Eukaryota</taxon>
        <taxon>Metazoa</taxon>
        <taxon>Spiralia</taxon>
        <taxon>Lophotrochozoa</taxon>
        <taxon>Platyhelminthes</taxon>
        <taxon>Monogenea</taxon>
        <taxon>Polyopisthocotylea</taxon>
        <taxon>Polystomatidea</taxon>
        <taxon>Polystomatidae</taxon>
        <taxon>Protopolystoma</taxon>
    </lineage>
</organism>
<name>A0A3S5BDT3_9PLAT</name>
<reference evidence="2" key="1">
    <citation type="submission" date="2018-11" db="EMBL/GenBank/DDBJ databases">
        <authorList>
            <consortium name="Pathogen Informatics"/>
        </authorList>
    </citation>
    <scope>NUCLEOTIDE SEQUENCE</scope>
</reference>
<dbReference type="Proteomes" id="UP000784294">
    <property type="component" value="Unassembled WGS sequence"/>
</dbReference>
<evidence type="ECO:0000313" key="3">
    <source>
        <dbReference type="Proteomes" id="UP000784294"/>
    </source>
</evidence>
<evidence type="ECO:0000313" key="2">
    <source>
        <dbReference type="EMBL" id="VEL41680.1"/>
    </source>
</evidence>
<accession>A0A3S5BDT3</accession>
<dbReference type="EMBL" id="CAAALY010270530">
    <property type="protein sequence ID" value="VEL41680.1"/>
    <property type="molecule type" value="Genomic_DNA"/>
</dbReference>
<protein>
    <submittedName>
        <fullName evidence="2">Uncharacterized protein</fullName>
    </submittedName>
</protein>
<gene>
    <name evidence="2" type="ORF">PXEA_LOCUS35120</name>
</gene>